<dbReference type="GO" id="GO:0050661">
    <property type="term" value="F:NADP binding"/>
    <property type="evidence" value="ECO:0007669"/>
    <property type="project" value="InterPro"/>
</dbReference>
<dbReference type="InterPro" id="IPR050346">
    <property type="entry name" value="FMO-like"/>
</dbReference>
<name>A0A9P8VF18_9PEZI</name>
<evidence type="ECO:0000256" key="3">
    <source>
        <dbReference type="ARBA" id="ARBA00022630"/>
    </source>
</evidence>
<protein>
    <submittedName>
        <fullName evidence="8">Thiol-specific monooxygenase</fullName>
    </submittedName>
</protein>
<evidence type="ECO:0000256" key="5">
    <source>
        <dbReference type="ARBA" id="ARBA00022857"/>
    </source>
</evidence>
<dbReference type="AlphaFoldDB" id="A0A9P8VF18"/>
<dbReference type="GO" id="GO:0050660">
    <property type="term" value="F:flavin adenine dinucleotide binding"/>
    <property type="evidence" value="ECO:0007669"/>
    <property type="project" value="InterPro"/>
</dbReference>
<comment type="similarity">
    <text evidence="2">Belongs to the FMO family.</text>
</comment>
<evidence type="ECO:0000313" key="9">
    <source>
        <dbReference type="Proteomes" id="UP000770015"/>
    </source>
</evidence>
<dbReference type="Pfam" id="PF00743">
    <property type="entry name" value="FMO-like"/>
    <property type="match status" value="2"/>
</dbReference>
<dbReference type="Gene3D" id="3.50.50.60">
    <property type="entry name" value="FAD/NAD(P)-binding domain"/>
    <property type="match status" value="2"/>
</dbReference>
<keyword evidence="6" id="KW-0560">Oxidoreductase</keyword>
<dbReference type="InterPro" id="IPR000960">
    <property type="entry name" value="Flavin_mOase"/>
</dbReference>
<comment type="caution">
    <text evidence="8">The sequence shown here is derived from an EMBL/GenBank/DDBJ whole genome shotgun (WGS) entry which is preliminary data.</text>
</comment>
<keyword evidence="4" id="KW-0274">FAD</keyword>
<gene>
    <name evidence="8" type="ORF">F5X68DRAFT_204071</name>
</gene>
<evidence type="ECO:0000256" key="6">
    <source>
        <dbReference type="ARBA" id="ARBA00023002"/>
    </source>
</evidence>
<dbReference type="InterPro" id="IPR020946">
    <property type="entry name" value="Flavin_mOase-like"/>
</dbReference>
<keyword evidence="9" id="KW-1185">Reference proteome</keyword>
<organism evidence="8 9">
    <name type="scientific">Plectosphaerella plurivora</name>
    <dbReference type="NCBI Taxonomy" id="936078"/>
    <lineage>
        <taxon>Eukaryota</taxon>
        <taxon>Fungi</taxon>
        <taxon>Dikarya</taxon>
        <taxon>Ascomycota</taxon>
        <taxon>Pezizomycotina</taxon>
        <taxon>Sordariomycetes</taxon>
        <taxon>Hypocreomycetidae</taxon>
        <taxon>Glomerellales</taxon>
        <taxon>Plectosphaerellaceae</taxon>
        <taxon>Plectosphaerella</taxon>
    </lineage>
</organism>
<evidence type="ECO:0000256" key="4">
    <source>
        <dbReference type="ARBA" id="ARBA00022827"/>
    </source>
</evidence>
<evidence type="ECO:0000313" key="8">
    <source>
        <dbReference type="EMBL" id="KAH6689624.1"/>
    </source>
</evidence>
<evidence type="ECO:0000256" key="2">
    <source>
        <dbReference type="ARBA" id="ARBA00009183"/>
    </source>
</evidence>
<keyword evidence="7 8" id="KW-0503">Monooxygenase</keyword>
<dbReference type="PIRSF" id="PIRSF000332">
    <property type="entry name" value="FMO"/>
    <property type="match status" value="1"/>
</dbReference>
<dbReference type="SUPFAM" id="SSF51905">
    <property type="entry name" value="FAD/NAD(P)-binding domain"/>
    <property type="match status" value="2"/>
</dbReference>
<dbReference type="EMBL" id="JAGSXJ010000007">
    <property type="protein sequence ID" value="KAH6689624.1"/>
    <property type="molecule type" value="Genomic_DNA"/>
</dbReference>
<dbReference type="PRINTS" id="PR00370">
    <property type="entry name" value="FMOXYGENASE"/>
</dbReference>
<dbReference type="Proteomes" id="UP000770015">
    <property type="component" value="Unassembled WGS sequence"/>
</dbReference>
<dbReference type="PANTHER" id="PTHR23023">
    <property type="entry name" value="DIMETHYLANILINE MONOOXYGENASE"/>
    <property type="match status" value="1"/>
</dbReference>
<proteinExistence type="inferred from homology"/>
<sequence>MRFSWPRLALSTFTKMGSHAAPPFDVKKVAIVGAGPAGLAAAKYLRARACFETITIFEQQDRVGGVWYYSQDPPSELKVPQTTPFVGHEKPLPPRKDGDAPVFPSPMYERLHANIPKSLMNYGDQAFPSDAWVYPSREAIFKYLEKYADEVRHLIKFRSQVQSIDLRLVDGVDKWDLRATSTVDGEVFEETYDAVVVANGHYSTPFIPEVPGMEAFHAAHPGVVTHSKNYRRPEAFAGQRVVVVGNGPSGLDLARQISGAGAAKVFLSVHSATPADRLAHTGATELGEIVEFLPGPERGVRTAEGVEEAIDAVVYCTGFLFSYPFLAGLERKLLTTTNGRGLRGLYEHLFLIEHPTLAFPALLMKAVPFPVSEAQAAAASAVWANELPLPPVEEMRAWEERLHEERGDALHTFPGHGGDGEYINQMHDWVVKQAATKGKTPPYWGPELRWQRSIFAEAKLAFEKQGGTARTLEELGFVYPGDGA</sequence>
<keyword evidence="5" id="KW-0521">NADP</keyword>
<dbReference type="OrthoDB" id="66881at2759"/>
<comment type="cofactor">
    <cofactor evidence="1">
        <name>FAD</name>
        <dbReference type="ChEBI" id="CHEBI:57692"/>
    </cofactor>
</comment>
<keyword evidence="3" id="KW-0285">Flavoprotein</keyword>
<dbReference type="GO" id="GO:0004499">
    <property type="term" value="F:N,N-dimethylaniline monooxygenase activity"/>
    <property type="evidence" value="ECO:0007669"/>
    <property type="project" value="InterPro"/>
</dbReference>
<dbReference type="FunFam" id="3.50.50.60:FF:000138">
    <property type="entry name" value="Flavin-containing monooxygenase"/>
    <property type="match status" value="1"/>
</dbReference>
<dbReference type="Pfam" id="PF13450">
    <property type="entry name" value="NAD_binding_8"/>
    <property type="match status" value="1"/>
</dbReference>
<accession>A0A9P8VF18</accession>
<evidence type="ECO:0000256" key="1">
    <source>
        <dbReference type="ARBA" id="ARBA00001974"/>
    </source>
</evidence>
<reference evidence="8" key="1">
    <citation type="journal article" date="2021" name="Nat. Commun.">
        <title>Genetic determinants of endophytism in the Arabidopsis root mycobiome.</title>
        <authorList>
            <person name="Mesny F."/>
            <person name="Miyauchi S."/>
            <person name="Thiergart T."/>
            <person name="Pickel B."/>
            <person name="Atanasova L."/>
            <person name="Karlsson M."/>
            <person name="Huettel B."/>
            <person name="Barry K.W."/>
            <person name="Haridas S."/>
            <person name="Chen C."/>
            <person name="Bauer D."/>
            <person name="Andreopoulos W."/>
            <person name="Pangilinan J."/>
            <person name="LaButti K."/>
            <person name="Riley R."/>
            <person name="Lipzen A."/>
            <person name="Clum A."/>
            <person name="Drula E."/>
            <person name="Henrissat B."/>
            <person name="Kohler A."/>
            <person name="Grigoriev I.V."/>
            <person name="Martin F.M."/>
            <person name="Hacquard S."/>
        </authorList>
    </citation>
    <scope>NUCLEOTIDE SEQUENCE</scope>
    <source>
        <strain evidence="8">MPI-SDFR-AT-0117</strain>
    </source>
</reference>
<evidence type="ECO:0000256" key="7">
    <source>
        <dbReference type="ARBA" id="ARBA00023033"/>
    </source>
</evidence>
<dbReference type="InterPro" id="IPR036188">
    <property type="entry name" value="FAD/NAD-bd_sf"/>
</dbReference>